<proteinExistence type="predicted"/>
<accession>A0AAW5R2Q2</accession>
<dbReference type="InterPro" id="IPR006342">
    <property type="entry name" value="FkbM_mtfrase"/>
</dbReference>
<reference evidence="3 4" key="1">
    <citation type="submission" date="2022-04" db="EMBL/GenBank/DDBJ databases">
        <authorList>
            <person name="Ye Y.-Q."/>
            <person name="Du Z.-J."/>
        </authorList>
    </citation>
    <scope>NUCLEOTIDE SEQUENCE [LARGE SCALE GENOMIC DNA]</scope>
    <source>
        <strain evidence="3 4">A6E488</strain>
    </source>
</reference>
<dbReference type="Gene3D" id="3.40.50.150">
    <property type="entry name" value="Vaccinia Virus protein VP39"/>
    <property type="match status" value="1"/>
</dbReference>
<dbReference type="InterPro" id="IPR053188">
    <property type="entry name" value="FkbM_Methyltransferase"/>
</dbReference>
<dbReference type="GO" id="GO:0032259">
    <property type="term" value="P:methylation"/>
    <property type="evidence" value="ECO:0007669"/>
    <property type="project" value="UniProtKB-KW"/>
</dbReference>
<dbReference type="AlphaFoldDB" id="A0AAW5R2Q2"/>
<dbReference type="EMBL" id="JALIDZ010000005">
    <property type="protein sequence ID" value="MCT8972889.1"/>
    <property type="molecule type" value="Genomic_DNA"/>
</dbReference>
<dbReference type="GO" id="GO:0008171">
    <property type="term" value="F:O-methyltransferase activity"/>
    <property type="evidence" value="ECO:0007669"/>
    <property type="project" value="TreeGrafter"/>
</dbReference>
<evidence type="ECO:0000313" key="4">
    <source>
        <dbReference type="Proteomes" id="UP001320898"/>
    </source>
</evidence>
<dbReference type="InterPro" id="IPR029063">
    <property type="entry name" value="SAM-dependent_MTases_sf"/>
</dbReference>
<protein>
    <submittedName>
        <fullName evidence="3">FkbM family methyltransferase</fullName>
    </submittedName>
</protein>
<dbReference type="Pfam" id="PF05050">
    <property type="entry name" value="Methyltransf_21"/>
    <property type="match status" value="1"/>
</dbReference>
<dbReference type="PANTHER" id="PTHR36973:SF4">
    <property type="entry name" value="NODULATION PROTEIN"/>
    <property type="match status" value="1"/>
</dbReference>
<name>A0AAW5R2Q2_9HYPH</name>
<feature type="region of interest" description="Disordered" evidence="1">
    <location>
        <begin position="242"/>
        <end position="264"/>
    </location>
</feature>
<feature type="compositionally biased region" description="Pro residues" evidence="1">
    <location>
        <begin position="246"/>
        <end position="264"/>
    </location>
</feature>
<dbReference type="Proteomes" id="UP001320898">
    <property type="component" value="Unassembled WGS sequence"/>
</dbReference>
<dbReference type="NCBIfam" id="TIGR01444">
    <property type="entry name" value="fkbM_fam"/>
    <property type="match status" value="1"/>
</dbReference>
<feature type="domain" description="Methyltransferase FkbM" evidence="2">
    <location>
        <begin position="45"/>
        <end position="207"/>
    </location>
</feature>
<organism evidence="3 4">
    <name type="scientific">Microbaculum marinisediminis</name>
    <dbReference type="NCBI Taxonomy" id="2931392"/>
    <lineage>
        <taxon>Bacteria</taxon>
        <taxon>Pseudomonadati</taxon>
        <taxon>Pseudomonadota</taxon>
        <taxon>Alphaproteobacteria</taxon>
        <taxon>Hyphomicrobiales</taxon>
        <taxon>Tepidamorphaceae</taxon>
        <taxon>Microbaculum</taxon>
    </lineage>
</organism>
<keyword evidence="4" id="KW-1185">Reference proteome</keyword>
<gene>
    <name evidence="3" type="ORF">MUB46_13565</name>
</gene>
<evidence type="ECO:0000259" key="2">
    <source>
        <dbReference type="Pfam" id="PF05050"/>
    </source>
</evidence>
<evidence type="ECO:0000313" key="3">
    <source>
        <dbReference type="EMBL" id="MCT8972889.1"/>
    </source>
</evidence>
<keyword evidence="3" id="KW-0489">Methyltransferase</keyword>
<comment type="caution">
    <text evidence="3">The sequence shown here is derived from an EMBL/GenBank/DDBJ whole genome shotgun (WGS) entry which is preliminary data.</text>
</comment>
<dbReference type="SUPFAM" id="SSF53335">
    <property type="entry name" value="S-adenosyl-L-methionine-dependent methyltransferases"/>
    <property type="match status" value="1"/>
</dbReference>
<keyword evidence="3" id="KW-0808">Transferase</keyword>
<dbReference type="PANTHER" id="PTHR36973">
    <property type="entry name" value="SLL1456 PROTEIN-RELATED"/>
    <property type="match status" value="1"/>
</dbReference>
<dbReference type="RefSeq" id="WP_261616460.1">
    <property type="nucleotide sequence ID" value="NZ_JALIDZ010000005.1"/>
</dbReference>
<evidence type="ECO:0000256" key="1">
    <source>
        <dbReference type="SAM" id="MobiDB-lite"/>
    </source>
</evidence>
<sequence length="264" mass="28635">MPTGRVRFRPAAPQTEVMDVQPPPGRFDPIAIRFPRPDAGAGVVHVGAHTGEELELYIASGFRKILLVEANPAVIPRLSMHAWFWRAWLERLTDQWGVTAPDIRVLHAAASDEAGIRPFFVSPFPVLSSLLEPLTGAFGTPTARLVPSARVDDLVAQVGWAHADVGLVVIDAQGAEMVVLRGAAETLRNAHGVVAEVNFHVRYRHQAPPHTVIGHLTGLGFTRAEVIDRDDTVGRVTVLFERDPAATPPPEEIPAPEETPAPTQ</sequence>